<accession>A0A1C3WDB0</accession>
<dbReference type="AlphaFoldDB" id="A0A1C3WDB0"/>
<dbReference type="GO" id="GO:0030170">
    <property type="term" value="F:pyridoxal phosphate binding"/>
    <property type="evidence" value="ECO:0007669"/>
    <property type="project" value="InterPro"/>
</dbReference>
<protein>
    <submittedName>
        <fullName evidence="2">DNA-binding transcriptional regulator, MocR family, contains an aminotransferase domain</fullName>
    </submittedName>
</protein>
<dbReference type="InterPro" id="IPR015424">
    <property type="entry name" value="PyrdxlP-dep_Trfase"/>
</dbReference>
<organism evidence="2 3">
    <name type="scientific">Rhizobium miluonense</name>
    <dbReference type="NCBI Taxonomy" id="411945"/>
    <lineage>
        <taxon>Bacteria</taxon>
        <taxon>Pseudomonadati</taxon>
        <taxon>Pseudomonadota</taxon>
        <taxon>Alphaproteobacteria</taxon>
        <taxon>Hyphomicrobiales</taxon>
        <taxon>Rhizobiaceae</taxon>
        <taxon>Rhizobium/Agrobacterium group</taxon>
        <taxon>Rhizobium</taxon>
    </lineage>
</organism>
<dbReference type="SUPFAM" id="SSF53383">
    <property type="entry name" value="PLP-dependent transferases"/>
    <property type="match status" value="1"/>
</dbReference>
<sequence>MPEQAALEADAPIVADFTRSIPPTPPIFRARLSASLSELAANPHLDMLVRTSASGGTPSDQEAGLKWLEPKLGDQIATGRMTVTNGTQGAVLLLLEALVGQNGLLLTEALSWGALREIGRRAHVRIKGLPIDDDGIIPDAFEAACRDLRPKALYCNPTDQNPTTAIMSETRRRQIAEIARHYGVAIIEDDALGRLHPGSPAPIASIAPDITWYVMGLTKCVAQGLRLAYVAGPSVADTQRVIGPAHKLSFWAPNPLTTAIATRWIGDGTAEEICTAIRHESKKREELASSLLSGADLVSKPGAMHVWLRLPPEQDRHQLVASLKDKGVAIRPAELFAVDDTPVPNAVRLSLSSPLDRSHVEQGLRIIAAALKL</sequence>
<dbReference type="EMBL" id="FMAH01000027">
    <property type="protein sequence ID" value="SCB38039.1"/>
    <property type="molecule type" value="Genomic_DNA"/>
</dbReference>
<dbReference type="PANTHER" id="PTHR46577">
    <property type="entry name" value="HTH-TYPE TRANSCRIPTIONAL REGULATORY PROTEIN GABR"/>
    <property type="match status" value="1"/>
</dbReference>
<dbReference type="STRING" id="411945.GA0061102_102748"/>
<dbReference type="InterPro" id="IPR015421">
    <property type="entry name" value="PyrdxlP-dep_Trfase_major"/>
</dbReference>
<evidence type="ECO:0000259" key="1">
    <source>
        <dbReference type="Pfam" id="PF00155"/>
    </source>
</evidence>
<keyword evidence="3" id="KW-1185">Reference proteome</keyword>
<dbReference type="GO" id="GO:0003677">
    <property type="term" value="F:DNA binding"/>
    <property type="evidence" value="ECO:0007669"/>
    <property type="project" value="UniProtKB-KW"/>
</dbReference>
<evidence type="ECO:0000313" key="2">
    <source>
        <dbReference type="EMBL" id="SCB38039.1"/>
    </source>
</evidence>
<evidence type="ECO:0000313" key="3">
    <source>
        <dbReference type="Proteomes" id="UP000199435"/>
    </source>
</evidence>
<reference evidence="3" key="1">
    <citation type="submission" date="2016-08" db="EMBL/GenBank/DDBJ databases">
        <authorList>
            <person name="Varghese N."/>
            <person name="Submissions Spin"/>
        </authorList>
    </citation>
    <scope>NUCLEOTIDE SEQUENCE [LARGE SCALE GENOMIC DNA]</scope>
    <source>
        <strain evidence="3">HAMBI 2971</strain>
    </source>
</reference>
<dbReference type="Proteomes" id="UP000199435">
    <property type="component" value="Unassembled WGS sequence"/>
</dbReference>
<keyword evidence="2" id="KW-0808">Transferase</keyword>
<dbReference type="InterPro" id="IPR015422">
    <property type="entry name" value="PyrdxlP-dep_Trfase_small"/>
</dbReference>
<dbReference type="RefSeq" id="WP_159432185.1">
    <property type="nucleotide sequence ID" value="NZ_FMAH01000027.1"/>
</dbReference>
<dbReference type="OrthoDB" id="9794015at2"/>
<gene>
    <name evidence="2" type="ORF">GA0061102_102748</name>
</gene>
<name>A0A1C3WDB0_9HYPH</name>
<dbReference type="Pfam" id="PF00155">
    <property type="entry name" value="Aminotran_1_2"/>
    <property type="match status" value="1"/>
</dbReference>
<proteinExistence type="predicted"/>
<keyword evidence="2" id="KW-0032">Aminotransferase</keyword>
<dbReference type="Gene3D" id="3.90.1150.10">
    <property type="entry name" value="Aspartate Aminotransferase, domain 1"/>
    <property type="match status" value="1"/>
</dbReference>
<feature type="domain" description="Aminotransferase class I/classII large" evidence="1">
    <location>
        <begin position="80"/>
        <end position="365"/>
    </location>
</feature>
<dbReference type="InterPro" id="IPR004839">
    <property type="entry name" value="Aminotransferase_I/II_large"/>
</dbReference>
<dbReference type="CDD" id="cd00609">
    <property type="entry name" value="AAT_like"/>
    <property type="match status" value="1"/>
</dbReference>
<dbReference type="Gene3D" id="3.40.640.10">
    <property type="entry name" value="Type I PLP-dependent aspartate aminotransferase-like (Major domain)"/>
    <property type="match status" value="1"/>
</dbReference>
<dbReference type="GO" id="GO:0008483">
    <property type="term" value="F:transaminase activity"/>
    <property type="evidence" value="ECO:0007669"/>
    <property type="project" value="UniProtKB-KW"/>
</dbReference>
<dbReference type="PANTHER" id="PTHR46577:SF1">
    <property type="entry name" value="HTH-TYPE TRANSCRIPTIONAL REGULATORY PROTEIN GABR"/>
    <property type="match status" value="1"/>
</dbReference>
<dbReference type="InterPro" id="IPR051446">
    <property type="entry name" value="HTH_trans_reg/aminotransferase"/>
</dbReference>
<keyword evidence="2" id="KW-0238">DNA-binding</keyword>